<name>A0A830F5X5_9EURY</name>
<dbReference type="EMBL" id="BMPF01000001">
    <property type="protein sequence ID" value="GGL22432.1"/>
    <property type="molecule type" value="Genomic_DNA"/>
</dbReference>
<dbReference type="RefSeq" id="WP_188876722.1">
    <property type="nucleotide sequence ID" value="NZ_BMPF01000001.1"/>
</dbReference>
<protein>
    <submittedName>
        <fullName evidence="2">Uncharacterized protein</fullName>
    </submittedName>
</protein>
<reference evidence="2 3" key="1">
    <citation type="journal article" date="2019" name="Int. J. Syst. Evol. Microbiol.">
        <title>The Global Catalogue of Microorganisms (GCM) 10K type strain sequencing project: providing services to taxonomists for standard genome sequencing and annotation.</title>
        <authorList>
            <consortium name="The Broad Institute Genomics Platform"/>
            <consortium name="The Broad Institute Genome Sequencing Center for Infectious Disease"/>
            <person name="Wu L."/>
            <person name="Ma J."/>
        </authorList>
    </citation>
    <scope>NUCLEOTIDE SEQUENCE [LARGE SCALE GENOMIC DNA]</scope>
    <source>
        <strain evidence="2 3">JCM 19585</strain>
    </source>
</reference>
<proteinExistence type="predicted"/>
<evidence type="ECO:0000313" key="3">
    <source>
        <dbReference type="Proteomes" id="UP000628840"/>
    </source>
</evidence>
<feature type="transmembrane region" description="Helical" evidence="1">
    <location>
        <begin position="12"/>
        <end position="33"/>
    </location>
</feature>
<sequence length="199" mass="20974">MTSSDRGQAHTLEGVTAALLVVTSIVLALQMTAVTPLTASTANQHIETQERAAAHGVLTTVGSSALRESTLHWNASSARFAGSGERGFYVGSGPTSDLALLDRLNQTFAGTGIAYNVRFVYLGANGEDRRTRRFVYNGEPTENAVSASRSVTLYDGDRVAASDGASPDAVGDVTYFAPDAAPNSGVYNVVDVEVVVWRM</sequence>
<accession>A0A830F5X5</accession>
<evidence type="ECO:0000256" key="1">
    <source>
        <dbReference type="SAM" id="Phobius"/>
    </source>
</evidence>
<dbReference type="AlphaFoldDB" id="A0A830F5X5"/>
<dbReference type="Proteomes" id="UP000628840">
    <property type="component" value="Unassembled WGS sequence"/>
</dbReference>
<evidence type="ECO:0000313" key="2">
    <source>
        <dbReference type="EMBL" id="GGL22432.1"/>
    </source>
</evidence>
<keyword evidence="3" id="KW-1185">Reference proteome</keyword>
<comment type="caution">
    <text evidence="2">The sequence shown here is derived from an EMBL/GenBank/DDBJ whole genome shotgun (WGS) entry which is preliminary data.</text>
</comment>
<dbReference type="OrthoDB" id="324613at2157"/>
<organism evidence="2 3">
    <name type="scientific">Halarchaeum grantii</name>
    <dbReference type="NCBI Taxonomy" id="1193105"/>
    <lineage>
        <taxon>Archaea</taxon>
        <taxon>Methanobacteriati</taxon>
        <taxon>Methanobacteriota</taxon>
        <taxon>Stenosarchaea group</taxon>
        <taxon>Halobacteria</taxon>
        <taxon>Halobacteriales</taxon>
        <taxon>Halobacteriaceae</taxon>
    </lineage>
</organism>
<gene>
    <name evidence="2" type="ORF">GCM10009037_02310</name>
</gene>
<keyword evidence="1" id="KW-0812">Transmembrane</keyword>
<dbReference type="InterPro" id="IPR055712">
    <property type="entry name" value="DUF7288"/>
</dbReference>
<keyword evidence="1" id="KW-0472">Membrane</keyword>
<dbReference type="Pfam" id="PF23959">
    <property type="entry name" value="DUF7288"/>
    <property type="match status" value="1"/>
</dbReference>
<keyword evidence="1" id="KW-1133">Transmembrane helix</keyword>